<dbReference type="AlphaFoldDB" id="A0A222FHD1"/>
<keyword evidence="1" id="KW-1133">Transmembrane helix</keyword>
<dbReference type="InterPro" id="IPR012171">
    <property type="entry name" value="Fatty_acid_desaturase"/>
</dbReference>
<proteinExistence type="predicted"/>
<name>A0A222FHD1_9GAMM</name>
<dbReference type="Pfam" id="PF00487">
    <property type="entry name" value="FA_desaturase"/>
    <property type="match status" value="1"/>
</dbReference>
<dbReference type="PANTHER" id="PTHR19353">
    <property type="entry name" value="FATTY ACID DESATURASE 2"/>
    <property type="match status" value="1"/>
</dbReference>
<keyword evidence="1" id="KW-0472">Membrane</keyword>
<feature type="transmembrane region" description="Helical" evidence="1">
    <location>
        <begin position="169"/>
        <end position="189"/>
    </location>
</feature>
<accession>A0A222FHD1</accession>
<keyword evidence="1" id="KW-0812">Transmembrane</keyword>
<dbReference type="EMBL" id="CP022530">
    <property type="protein sequence ID" value="ASP38477.1"/>
    <property type="molecule type" value="Genomic_DNA"/>
</dbReference>
<dbReference type="GO" id="GO:0008610">
    <property type="term" value="P:lipid biosynthetic process"/>
    <property type="evidence" value="ECO:0007669"/>
    <property type="project" value="UniProtKB-ARBA"/>
</dbReference>
<feature type="transmembrane region" description="Helical" evidence="1">
    <location>
        <begin position="49"/>
        <end position="70"/>
    </location>
</feature>
<keyword evidence="4" id="KW-1185">Reference proteome</keyword>
<dbReference type="PANTHER" id="PTHR19353:SF19">
    <property type="entry name" value="DELTA(5) FATTY ACID DESATURASE C-RELATED"/>
    <property type="match status" value="1"/>
</dbReference>
<dbReference type="GO" id="GO:0016020">
    <property type="term" value="C:membrane"/>
    <property type="evidence" value="ECO:0007669"/>
    <property type="project" value="TreeGrafter"/>
</dbReference>
<sequence length="294" mass="33863">MSVPRIPSAQEVRHPAMAQLLKQPRFAWPTLMLFVVAASGWLASGTAGALQLIPVWLAVGISAACAYALFTVLHDSTHRAIAHNARINDGVGQLAQLALLPMPLYKMFRFVHMQHHRFTNEGIEHDPDTYVSSGPAWQLPLRWMTLDLSYFAYYWPKLSQRPQAEQREFWLGLLVLALLLLLVAVQGLWAELFWFWLLPGRMAVFVLALAFDYWPHIPKRSTQRENPFLASNNRMGAEWLLTPLLLGQNYHLIHHLYPRVPFYRYVRIWRCAEPELRAQGPLLVDWKGKQLAPR</sequence>
<dbReference type="KEGG" id="bsan:CHH28_07230"/>
<organism evidence="3 4">
    <name type="scientific">Bacterioplanes sanyensis</name>
    <dbReference type="NCBI Taxonomy" id="1249553"/>
    <lineage>
        <taxon>Bacteria</taxon>
        <taxon>Pseudomonadati</taxon>
        <taxon>Pseudomonadota</taxon>
        <taxon>Gammaproteobacteria</taxon>
        <taxon>Oceanospirillales</taxon>
        <taxon>Oceanospirillaceae</taxon>
        <taxon>Bacterioplanes</taxon>
    </lineage>
</organism>
<feature type="domain" description="Fatty acid desaturase" evidence="2">
    <location>
        <begin position="55"/>
        <end position="281"/>
    </location>
</feature>
<evidence type="ECO:0000256" key="1">
    <source>
        <dbReference type="SAM" id="Phobius"/>
    </source>
</evidence>
<feature type="transmembrane region" description="Helical" evidence="1">
    <location>
        <begin position="26"/>
        <end position="43"/>
    </location>
</feature>
<feature type="transmembrane region" description="Helical" evidence="1">
    <location>
        <begin position="195"/>
        <end position="214"/>
    </location>
</feature>
<reference evidence="3 4" key="1">
    <citation type="submission" date="2017-07" db="EMBL/GenBank/DDBJ databases">
        <title>Annotated genome sequence of Bacterioplanes sanyensis isolated from Red Sea.</title>
        <authorList>
            <person name="Rehman Z.U."/>
        </authorList>
    </citation>
    <scope>NUCLEOTIDE SEQUENCE [LARGE SCALE GENOMIC DNA]</scope>
    <source>
        <strain evidence="3 4">NV9</strain>
    </source>
</reference>
<dbReference type="Proteomes" id="UP000202440">
    <property type="component" value="Chromosome"/>
</dbReference>
<dbReference type="GO" id="GO:0016717">
    <property type="term" value="F:oxidoreductase activity, acting on paired donors, with oxidation of a pair of donors resulting in the reduction of molecular oxygen to two molecules of water"/>
    <property type="evidence" value="ECO:0007669"/>
    <property type="project" value="TreeGrafter"/>
</dbReference>
<protein>
    <recommendedName>
        <fullName evidence="2">Fatty acid desaturase domain-containing protein</fullName>
    </recommendedName>
</protein>
<evidence type="ECO:0000313" key="4">
    <source>
        <dbReference type="Proteomes" id="UP000202440"/>
    </source>
</evidence>
<dbReference type="OrthoDB" id="9796486at2"/>
<evidence type="ECO:0000313" key="3">
    <source>
        <dbReference type="EMBL" id="ASP38477.1"/>
    </source>
</evidence>
<dbReference type="RefSeq" id="WP_094059669.1">
    <property type="nucleotide sequence ID" value="NZ_CP022530.1"/>
</dbReference>
<dbReference type="InterPro" id="IPR005804">
    <property type="entry name" value="FA_desaturase_dom"/>
</dbReference>
<evidence type="ECO:0000259" key="2">
    <source>
        <dbReference type="Pfam" id="PF00487"/>
    </source>
</evidence>
<gene>
    <name evidence="3" type="ORF">CHH28_07230</name>
</gene>